<reference evidence="2 3" key="1">
    <citation type="submission" date="2018-05" db="EMBL/GenBank/DDBJ databases">
        <title>Draft genome of Methanospirillum stamsii Pt1.</title>
        <authorList>
            <person name="Dueholm M.S."/>
            <person name="Nielsen P.H."/>
            <person name="Bakmann L.F."/>
            <person name="Otzen D.E."/>
        </authorList>
    </citation>
    <scope>NUCLEOTIDE SEQUENCE [LARGE SCALE GENOMIC DNA]</scope>
    <source>
        <strain evidence="2 3">Pt1</strain>
    </source>
</reference>
<accession>A0A2V2NHQ7</accession>
<feature type="transmembrane region" description="Helical" evidence="1">
    <location>
        <begin position="39"/>
        <end position="59"/>
    </location>
</feature>
<evidence type="ECO:0000256" key="1">
    <source>
        <dbReference type="SAM" id="Phobius"/>
    </source>
</evidence>
<name>A0A2V2NHQ7_9EURY</name>
<protein>
    <submittedName>
        <fullName evidence="2">Uncharacterized protein</fullName>
    </submittedName>
</protein>
<proteinExistence type="predicted"/>
<dbReference type="Proteomes" id="UP000245934">
    <property type="component" value="Unassembled WGS sequence"/>
</dbReference>
<keyword evidence="3" id="KW-1185">Reference proteome</keyword>
<organism evidence="2 3">
    <name type="scientific">Methanospirillum stamsii</name>
    <dbReference type="NCBI Taxonomy" id="1277351"/>
    <lineage>
        <taxon>Archaea</taxon>
        <taxon>Methanobacteriati</taxon>
        <taxon>Methanobacteriota</taxon>
        <taxon>Stenosarchaea group</taxon>
        <taxon>Methanomicrobia</taxon>
        <taxon>Methanomicrobiales</taxon>
        <taxon>Methanospirillaceae</taxon>
        <taxon>Methanospirillum</taxon>
    </lineage>
</organism>
<gene>
    <name evidence="2" type="ORF">DLD82_02440</name>
</gene>
<dbReference type="AlphaFoldDB" id="A0A2V2NHQ7"/>
<keyword evidence="1" id="KW-0472">Membrane</keyword>
<feature type="transmembrane region" description="Helical" evidence="1">
    <location>
        <begin position="71"/>
        <end position="91"/>
    </location>
</feature>
<sequence>MVKDWFEINIGRWERNMKVKKIKRFLRCQPLLSFSKNLFFLWFFGGLIVGYIRFGYFQYDYLLKSKNNDNFFIIEWFLLPILTIQKLSYGIDA</sequence>
<evidence type="ECO:0000313" key="3">
    <source>
        <dbReference type="Proteomes" id="UP000245934"/>
    </source>
</evidence>
<dbReference type="EMBL" id="QGMZ01000006">
    <property type="protein sequence ID" value="PWR75937.1"/>
    <property type="molecule type" value="Genomic_DNA"/>
</dbReference>
<keyword evidence="1" id="KW-0812">Transmembrane</keyword>
<keyword evidence="1" id="KW-1133">Transmembrane helix</keyword>
<evidence type="ECO:0000313" key="2">
    <source>
        <dbReference type="EMBL" id="PWR75937.1"/>
    </source>
</evidence>
<comment type="caution">
    <text evidence="2">The sequence shown here is derived from an EMBL/GenBank/DDBJ whole genome shotgun (WGS) entry which is preliminary data.</text>
</comment>